<reference evidence="1 2" key="1">
    <citation type="submission" date="2022-06" db="EMBL/GenBank/DDBJ databases">
        <title>Sequencing the genomes of 1000 actinobacteria strains.</title>
        <authorList>
            <person name="Klenk H.-P."/>
        </authorList>
    </citation>
    <scope>NUCLEOTIDE SEQUENCE [LARGE SCALE GENOMIC DNA]</scope>
    <source>
        <strain evidence="1 2">DSM 41656</strain>
    </source>
</reference>
<accession>A0ABT1JAR5</accession>
<evidence type="ECO:0000313" key="2">
    <source>
        <dbReference type="Proteomes" id="UP001206483"/>
    </source>
</evidence>
<sequence>MTDALLELAAAGGTAIVSAAATDFWQSTKGSVARLFGRGDDRDEQRVSVQLERIPLELDQVSGPQQERIRTALQGRWTEKLAELLEENPELEDDLRALVEAVRAAVPIPQQSYVQTNNAYGSATQNITQTGDIVVGTKPRNQ</sequence>
<name>A0ABT1JAR5_9ACTN</name>
<comment type="caution">
    <text evidence="1">The sequence shown here is derived from an EMBL/GenBank/DDBJ whole genome shotgun (WGS) entry which is preliminary data.</text>
</comment>
<protein>
    <submittedName>
        <fullName evidence="1">Uncharacterized protein</fullName>
    </submittedName>
</protein>
<keyword evidence="2" id="KW-1185">Reference proteome</keyword>
<evidence type="ECO:0000313" key="1">
    <source>
        <dbReference type="EMBL" id="MCP2314146.1"/>
    </source>
</evidence>
<dbReference type="EMBL" id="JAMZDX010000008">
    <property type="protein sequence ID" value="MCP2314146.1"/>
    <property type="molecule type" value="Genomic_DNA"/>
</dbReference>
<dbReference type="Proteomes" id="UP001206483">
    <property type="component" value="Unassembled WGS sequence"/>
</dbReference>
<gene>
    <name evidence="1" type="ORF">FHR36_007345</name>
</gene>
<proteinExistence type="predicted"/>
<organism evidence="1 2">
    <name type="scientific">Kitasatospora paracochleata</name>
    <dbReference type="NCBI Taxonomy" id="58354"/>
    <lineage>
        <taxon>Bacteria</taxon>
        <taxon>Bacillati</taxon>
        <taxon>Actinomycetota</taxon>
        <taxon>Actinomycetes</taxon>
        <taxon>Kitasatosporales</taxon>
        <taxon>Streptomycetaceae</taxon>
        <taxon>Kitasatospora</taxon>
    </lineage>
</organism>
<dbReference type="RefSeq" id="WP_253804483.1">
    <property type="nucleotide sequence ID" value="NZ_BAAAUB010000007.1"/>
</dbReference>